<dbReference type="InterPro" id="IPR013094">
    <property type="entry name" value="AB_hydrolase_3"/>
</dbReference>
<organism evidence="4 5">
    <name type="scientific">Yoonia algicola</name>
    <dbReference type="NCBI Taxonomy" id="3137368"/>
    <lineage>
        <taxon>Bacteria</taxon>
        <taxon>Pseudomonadati</taxon>
        <taxon>Pseudomonadota</taxon>
        <taxon>Alphaproteobacteria</taxon>
        <taxon>Rhodobacterales</taxon>
        <taxon>Paracoccaceae</taxon>
        <taxon>Yoonia</taxon>
    </lineage>
</organism>
<dbReference type="PANTHER" id="PTHR48081">
    <property type="entry name" value="AB HYDROLASE SUPERFAMILY PROTEIN C4A8.06C"/>
    <property type="match status" value="1"/>
</dbReference>
<dbReference type="RefSeq" id="WP_342071660.1">
    <property type="nucleotide sequence ID" value="NZ_CP151762.1"/>
</dbReference>
<gene>
    <name evidence="4" type="ORF">AABB28_08695</name>
</gene>
<comment type="similarity">
    <text evidence="1">Belongs to the 'GDXG' lipolytic enzyme family.</text>
</comment>
<evidence type="ECO:0000313" key="5">
    <source>
        <dbReference type="Proteomes" id="UP001451782"/>
    </source>
</evidence>
<evidence type="ECO:0000256" key="2">
    <source>
        <dbReference type="ARBA" id="ARBA00022801"/>
    </source>
</evidence>
<proteinExistence type="inferred from homology"/>
<dbReference type="PANTHER" id="PTHR48081:SF30">
    <property type="entry name" value="ACETYL-HYDROLASE LIPR-RELATED"/>
    <property type="match status" value="1"/>
</dbReference>
<feature type="domain" description="Alpha/beta hydrolase fold-3" evidence="3">
    <location>
        <begin position="9"/>
        <end position="159"/>
    </location>
</feature>
<keyword evidence="5" id="KW-1185">Reference proteome</keyword>
<dbReference type="InterPro" id="IPR029058">
    <property type="entry name" value="AB_hydrolase_fold"/>
</dbReference>
<dbReference type="Pfam" id="PF07859">
    <property type="entry name" value="Abhydrolase_3"/>
    <property type="match status" value="1"/>
</dbReference>
<dbReference type="Gene3D" id="3.40.50.1820">
    <property type="entry name" value="alpha/beta hydrolase"/>
    <property type="match status" value="1"/>
</dbReference>
<keyword evidence="2 4" id="KW-0378">Hydrolase</keyword>
<accession>A0AAN0MHZ4</accession>
<dbReference type="EMBL" id="CP151762">
    <property type="protein sequence ID" value="WZU65313.1"/>
    <property type="molecule type" value="Genomic_DNA"/>
</dbReference>
<dbReference type="SUPFAM" id="SSF53474">
    <property type="entry name" value="alpha/beta-Hydrolases"/>
    <property type="match status" value="1"/>
</dbReference>
<protein>
    <submittedName>
        <fullName evidence="4">Alpha/beta hydrolase fold domain-containing protein</fullName>
    </submittedName>
</protein>
<sequence>MFLQKQARLGKAANQQAHFLHYALSTEHSFPTALDQATVAYQALCADAKAGQISLVGDSAGGNLVFALLQRICRRGLQQPAALVGISPIVDMRMTNESLKANSKSDHLVPLSRVVRGKNAYLAGHDPSDPEVSPVLGTFVGASPCLIHADSTEILLTTRKRLLLVFGNRALQLNS</sequence>
<dbReference type="InterPro" id="IPR050300">
    <property type="entry name" value="GDXG_lipolytic_enzyme"/>
</dbReference>
<dbReference type="AlphaFoldDB" id="A0AAN0MHZ4"/>
<reference evidence="4 5" key="1">
    <citation type="submission" date="2024-04" db="EMBL/GenBank/DDBJ databases">
        <title>Phylogenomic analyses of a clade within the roseobacter group suggest taxonomic reassignments of species of the genera Aestuariivita, Citreicella, Loktanella, Nautella, Pelagibaca, Ruegeria, Thalassobius, Thiobacimonas and Tropicibacter, and the proposal o.</title>
        <authorList>
            <person name="Jeon C.O."/>
        </authorList>
    </citation>
    <scope>NUCLEOTIDE SEQUENCE [LARGE SCALE GENOMIC DNA]</scope>
    <source>
        <strain evidence="4 5">G8-12</strain>
    </source>
</reference>
<evidence type="ECO:0000256" key="1">
    <source>
        <dbReference type="ARBA" id="ARBA00010515"/>
    </source>
</evidence>
<evidence type="ECO:0000259" key="3">
    <source>
        <dbReference type="Pfam" id="PF07859"/>
    </source>
</evidence>
<evidence type="ECO:0000313" key="4">
    <source>
        <dbReference type="EMBL" id="WZU65313.1"/>
    </source>
</evidence>
<name>A0AAN0MHZ4_9RHOB</name>
<dbReference type="KEGG" id="yag:AABB28_08695"/>
<dbReference type="Proteomes" id="UP001451782">
    <property type="component" value="Chromosome"/>
</dbReference>
<dbReference type="GO" id="GO:0004806">
    <property type="term" value="F:triacylglycerol lipase activity"/>
    <property type="evidence" value="ECO:0007669"/>
    <property type="project" value="TreeGrafter"/>
</dbReference>